<sequence>MRILILLAALTLAPLTTTQAQFYRRLFGDTTDNISPARFKAIYKYYPGQMGEYRFAYEKPLNNATSLEFDLGYVYNNYVRERFNVDNFGYELRPTMGVAARVSYRRYPKAVTRRRRTLNGIYRGPLLLYKYNRFNYDSYGYDTEGRNVVDERLRLRQHVVGLQYMMGRQINLARTFSFALQWGVGARVKFANMVQSSSEDRSWLLDRTPGATVFETPTSAIKVTPTAHLNFSVGYIVRNPKKRKGFFGLGGKVEDKKKRGKK</sequence>
<gene>
    <name evidence="2" type="ORF">SAMN05421823_10862</name>
</gene>
<dbReference type="STRING" id="1075417.SAMN05421823_10862"/>
<name>A0A1G9MRH5_9BACT</name>
<evidence type="ECO:0000256" key="1">
    <source>
        <dbReference type="SAM" id="SignalP"/>
    </source>
</evidence>
<dbReference type="RefSeq" id="WP_089684878.1">
    <property type="nucleotide sequence ID" value="NZ_FNFO01000008.1"/>
</dbReference>
<reference evidence="2 3" key="1">
    <citation type="submission" date="2016-10" db="EMBL/GenBank/DDBJ databases">
        <authorList>
            <person name="de Groot N.N."/>
        </authorList>
    </citation>
    <scope>NUCLEOTIDE SEQUENCE [LARGE SCALE GENOMIC DNA]</scope>
    <source>
        <strain evidence="2 3">DSM 25186</strain>
    </source>
</reference>
<feature type="signal peptide" evidence="1">
    <location>
        <begin position="1"/>
        <end position="20"/>
    </location>
</feature>
<dbReference type="AlphaFoldDB" id="A0A1G9MRH5"/>
<proteinExistence type="predicted"/>
<feature type="chain" id="PRO_5011557952" description="Outer membrane protein beta-barrel domain-containing protein" evidence="1">
    <location>
        <begin position="21"/>
        <end position="262"/>
    </location>
</feature>
<evidence type="ECO:0000313" key="3">
    <source>
        <dbReference type="Proteomes" id="UP000198510"/>
    </source>
</evidence>
<keyword evidence="3" id="KW-1185">Reference proteome</keyword>
<organism evidence="2 3">
    <name type="scientific">Catalinimonas alkaloidigena</name>
    <dbReference type="NCBI Taxonomy" id="1075417"/>
    <lineage>
        <taxon>Bacteria</taxon>
        <taxon>Pseudomonadati</taxon>
        <taxon>Bacteroidota</taxon>
        <taxon>Cytophagia</taxon>
        <taxon>Cytophagales</taxon>
        <taxon>Catalimonadaceae</taxon>
        <taxon>Catalinimonas</taxon>
    </lineage>
</organism>
<evidence type="ECO:0000313" key="2">
    <source>
        <dbReference type="EMBL" id="SDL76713.1"/>
    </source>
</evidence>
<keyword evidence="1" id="KW-0732">Signal</keyword>
<dbReference type="EMBL" id="FNFO01000008">
    <property type="protein sequence ID" value="SDL76713.1"/>
    <property type="molecule type" value="Genomic_DNA"/>
</dbReference>
<accession>A0A1G9MRH5</accession>
<evidence type="ECO:0008006" key="4">
    <source>
        <dbReference type="Google" id="ProtNLM"/>
    </source>
</evidence>
<dbReference type="Proteomes" id="UP000198510">
    <property type="component" value="Unassembled WGS sequence"/>
</dbReference>
<protein>
    <recommendedName>
        <fullName evidence="4">Outer membrane protein beta-barrel domain-containing protein</fullName>
    </recommendedName>
</protein>